<dbReference type="STRING" id="105231.A0A1Y1HSX9"/>
<keyword evidence="13" id="KW-1185">Reference proteome</keyword>
<dbReference type="InterPro" id="IPR001715">
    <property type="entry name" value="CH_dom"/>
</dbReference>
<dbReference type="FunFam" id="3.40.850.10:FF:000044">
    <property type="entry name" value="p-loop containing nucleoside triphosphate hydrolases superfamily protein"/>
    <property type="match status" value="1"/>
</dbReference>
<keyword evidence="3 7" id="KW-0547">Nucleotide-binding</keyword>
<dbReference type="Pfam" id="PF00225">
    <property type="entry name" value="Kinesin"/>
    <property type="match status" value="1"/>
</dbReference>
<evidence type="ECO:0000256" key="1">
    <source>
        <dbReference type="ARBA" id="ARBA00010899"/>
    </source>
</evidence>
<evidence type="ECO:0000313" key="13">
    <source>
        <dbReference type="Proteomes" id="UP000054558"/>
    </source>
</evidence>
<evidence type="ECO:0000313" key="12">
    <source>
        <dbReference type="EMBL" id="GAQ81725.1"/>
    </source>
</evidence>
<feature type="coiled-coil region" evidence="8">
    <location>
        <begin position="513"/>
        <end position="540"/>
    </location>
</feature>
<feature type="compositionally biased region" description="Low complexity" evidence="9">
    <location>
        <begin position="1100"/>
        <end position="1111"/>
    </location>
</feature>
<accession>A0A1Y1HSX9</accession>
<dbReference type="OrthoDB" id="3176171at2759"/>
<evidence type="ECO:0000256" key="8">
    <source>
        <dbReference type="SAM" id="Coils"/>
    </source>
</evidence>
<feature type="compositionally biased region" description="Basic and acidic residues" evidence="9">
    <location>
        <begin position="956"/>
        <end position="972"/>
    </location>
</feature>
<dbReference type="Gene3D" id="3.40.850.10">
    <property type="entry name" value="Kinesin motor domain"/>
    <property type="match status" value="1"/>
</dbReference>
<dbReference type="GO" id="GO:0008017">
    <property type="term" value="F:microtubule binding"/>
    <property type="evidence" value="ECO:0000318"/>
    <property type="project" value="GO_Central"/>
</dbReference>
<dbReference type="SUPFAM" id="SSF47576">
    <property type="entry name" value="Calponin-homology domain, CH-domain"/>
    <property type="match status" value="1"/>
</dbReference>
<dbReference type="PANTHER" id="PTHR47972:SF28">
    <property type="entry name" value="KINESIN-LIKE PROTEIN KLP-3"/>
    <property type="match status" value="1"/>
</dbReference>
<dbReference type="GO" id="GO:0007018">
    <property type="term" value="P:microtubule-based movement"/>
    <property type="evidence" value="ECO:0007669"/>
    <property type="project" value="InterPro"/>
</dbReference>
<evidence type="ECO:0000259" key="11">
    <source>
        <dbReference type="PROSITE" id="PS50067"/>
    </source>
</evidence>
<feature type="binding site" evidence="7">
    <location>
        <begin position="624"/>
        <end position="631"/>
    </location>
    <ligand>
        <name>ATP</name>
        <dbReference type="ChEBI" id="CHEBI:30616"/>
    </ligand>
</feature>
<evidence type="ECO:0000259" key="10">
    <source>
        <dbReference type="PROSITE" id="PS50021"/>
    </source>
</evidence>
<keyword evidence="2" id="KW-0493">Microtubule</keyword>
<keyword evidence="5 8" id="KW-0175">Coiled coil</keyword>
<dbReference type="Proteomes" id="UP000054558">
    <property type="component" value="Unassembled WGS sequence"/>
</dbReference>
<dbReference type="GO" id="GO:0005874">
    <property type="term" value="C:microtubule"/>
    <property type="evidence" value="ECO:0007669"/>
    <property type="project" value="UniProtKB-KW"/>
</dbReference>
<proteinExistence type="inferred from homology"/>
<evidence type="ECO:0000256" key="9">
    <source>
        <dbReference type="SAM" id="MobiDB-lite"/>
    </source>
</evidence>
<dbReference type="PRINTS" id="PR00380">
    <property type="entry name" value="KINESINHEAVY"/>
</dbReference>
<keyword evidence="6 7" id="KW-0505">Motor protein</keyword>
<feature type="domain" description="Kinesin motor" evidence="11">
    <location>
        <begin position="540"/>
        <end position="875"/>
    </location>
</feature>
<dbReference type="SMART" id="SM00129">
    <property type="entry name" value="KISc"/>
    <property type="match status" value="1"/>
</dbReference>
<evidence type="ECO:0000256" key="3">
    <source>
        <dbReference type="ARBA" id="ARBA00022741"/>
    </source>
</evidence>
<dbReference type="InterPro" id="IPR027640">
    <property type="entry name" value="Kinesin-like_fam"/>
</dbReference>
<feature type="region of interest" description="Disordered" evidence="9">
    <location>
        <begin position="328"/>
        <end position="350"/>
    </location>
</feature>
<feature type="region of interest" description="Disordered" evidence="9">
    <location>
        <begin position="178"/>
        <end position="266"/>
    </location>
</feature>
<dbReference type="InterPro" id="IPR019821">
    <property type="entry name" value="Kinesin_motor_CS"/>
</dbReference>
<reference evidence="12 13" key="1">
    <citation type="journal article" date="2014" name="Nat. Commun.">
        <title>Klebsormidium flaccidum genome reveals primary factors for plant terrestrial adaptation.</title>
        <authorList>
            <person name="Hori K."/>
            <person name="Maruyama F."/>
            <person name="Fujisawa T."/>
            <person name="Togashi T."/>
            <person name="Yamamoto N."/>
            <person name="Seo M."/>
            <person name="Sato S."/>
            <person name="Yamada T."/>
            <person name="Mori H."/>
            <person name="Tajima N."/>
            <person name="Moriyama T."/>
            <person name="Ikeuchi M."/>
            <person name="Watanabe M."/>
            <person name="Wada H."/>
            <person name="Kobayashi K."/>
            <person name="Saito M."/>
            <person name="Masuda T."/>
            <person name="Sasaki-Sekimoto Y."/>
            <person name="Mashiguchi K."/>
            <person name="Awai K."/>
            <person name="Shimojima M."/>
            <person name="Masuda S."/>
            <person name="Iwai M."/>
            <person name="Nobusawa T."/>
            <person name="Narise T."/>
            <person name="Kondo S."/>
            <person name="Saito H."/>
            <person name="Sato R."/>
            <person name="Murakawa M."/>
            <person name="Ihara Y."/>
            <person name="Oshima-Yamada Y."/>
            <person name="Ohtaka K."/>
            <person name="Satoh M."/>
            <person name="Sonobe K."/>
            <person name="Ishii M."/>
            <person name="Ohtani R."/>
            <person name="Kanamori-Sato M."/>
            <person name="Honoki R."/>
            <person name="Miyazaki D."/>
            <person name="Mochizuki H."/>
            <person name="Umetsu J."/>
            <person name="Higashi K."/>
            <person name="Shibata D."/>
            <person name="Kamiya Y."/>
            <person name="Sato N."/>
            <person name="Nakamura Y."/>
            <person name="Tabata S."/>
            <person name="Ida S."/>
            <person name="Kurokawa K."/>
            <person name="Ohta H."/>
        </authorList>
    </citation>
    <scope>NUCLEOTIDE SEQUENCE [LARGE SCALE GENOMIC DNA]</scope>
    <source>
        <strain evidence="12 13">NIES-2285</strain>
    </source>
</reference>
<comment type="similarity">
    <text evidence="1">Belongs to the TRAFAC class myosin-kinesin ATPase superfamily. Kinesin family. KIN-14 subfamily.</text>
</comment>
<dbReference type="PROSITE" id="PS00411">
    <property type="entry name" value="KINESIN_MOTOR_1"/>
    <property type="match status" value="1"/>
</dbReference>
<dbReference type="GO" id="GO:0003777">
    <property type="term" value="F:microtubule motor activity"/>
    <property type="evidence" value="ECO:0007669"/>
    <property type="project" value="InterPro"/>
</dbReference>
<evidence type="ECO:0000256" key="5">
    <source>
        <dbReference type="ARBA" id="ARBA00023054"/>
    </source>
</evidence>
<dbReference type="GO" id="GO:0007017">
    <property type="term" value="P:microtubule-based process"/>
    <property type="evidence" value="ECO:0000318"/>
    <property type="project" value="GO_Central"/>
</dbReference>
<dbReference type="PROSITE" id="PS50067">
    <property type="entry name" value="KINESIN_MOTOR_2"/>
    <property type="match status" value="1"/>
</dbReference>
<feature type="domain" description="Calponin-homology (CH)" evidence="10">
    <location>
        <begin position="3"/>
        <end position="153"/>
    </location>
</feature>
<name>A0A1Y1HSX9_KLENI</name>
<dbReference type="GO" id="GO:0015630">
    <property type="term" value="C:microtubule cytoskeleton"/>
    <property type="evidence" value="ECO:0000318"/>
    <property type="project" value="GO_Central"/>
</dbReference>
<dbReference type="CDD" id="cd00014">
    <property type="entry name" value="CH_SF"/>
    <property type="match status" value="1"/>
</dbReference>
<dbReference type="SMART" id="SM00033">
    <property type="entry name" value="CH"/>
    <property type="match status" value="1"/>
</dbReference>
<feature type="compositionally biased region" description="Gly residues" evidence="9">
    <location>
        <begin position="329"/>
        <end position="341"/>
    </location>
</feature>
<dbReference type="InterPro" id="IPR001752">
    <property type="entry name" value="Kinesin_motor_dom"/>
</dbReference>
<feature type="region of interest" description="Disordered" evidence="9">
    <location>
        <begin position="956"/>
        <end position="1259"/>
    </location>
</feature>
<dbReference type="GO" id="GO:0005524">
    <property type="term" value="F:ATP binding"/>
    <property type="evidence" value="ECO:0007669"/>
    <property type="project" value="UniProtKB-UniRule"/>
</dbReference>
<organism evidence="12 13">
    <name type="scientific">Klebsormidium nitens</name>
    <name type="common">Green alga</name>
    <name type="synonym">Ulothrix nitens</name>
    <dbReference type="NCBI Taxonomy" id="105231"/>
    <lineage>
        <taxon>Eukaryota</taxon>
        <taxon>Viridiplantae</taxon>
        <taxon>Streptophyta</taxon>
        <taxon>Klebsormidiophyceae</taxon>
        <taxon>Klebsormidiales</taxon>
        <taxon>Klebsormidiaceae</taxon>
        <taxon>Klebsormidium</taxon>
    </lineage>
</organism>
<dbReference type="PROSITE" id="PS50021">
    <property type="entry name" value="CH"/>
    <property type="match status" value="1"/>
</dbReference>
<feature type="coiled-coil region" evidence="8">
    <location>
        <begin position="355"/>
        <end position="470"/>
    </location>
</feature>
<evidence type="ECO:0000256" key="7">
    <source>
        <dbReference type="PROSITE-ProRule" id="PRU00283"/>
    </source>
</evidence>
<dbReference type="PANTHER" id="PTHR47972">
    <property type="entry name" value="KINESIN-LIKE PROTEIN KLP-3"/>
    <property type="match status" value="1"/>
</dbReference>
<evidence type="ECO:0000256" key="4">
    <source>
        <dbReference type="ARBA" id="ARBA00022840"/>
    </source>
</evidence>
<feature type="coiled-coil region" evidence="8">
    <location>
        <begin position="300"/>
        <end position="327"/>
    </location>
</feature>
<gene>
    <name evidence="12" type="ORF">KFL_000890140</name>
</gene>
<dbReference type="SUPFAM" id="SSF52540">
    <property type="entry name" value="P-loop containing nucleoside triphosphate hydrolases"/>
    <property type="match status" value="1"/>
</dbReference>
<evidence type="ECO:0000256" key="2">
    <source>
        <dbReference type="ARBA" id="ARBA00022701"/>
    </source>
</evidence>
<sequence>MKLSAVEEAVSWIGELTGVWLDSDGFDFCEQLCDGDLLVKVARSAAPSALDRIHISPRVLATQTESAAVRDIRSSGTPLKRDGSFPREDRLGWVERTRYQAKFNAMESITTFLAVCRAAGCKKEDLFSAADLTEHRDAERVARGLLALRVATASRGASLEGDEKGEGDDPLVQTLRRIELTSSPPSPLGGKHSKTGFGRERRSTGEGSSQSLDEAANLDDEYDAAVWPESPVGREERPAFGGGPRSPSTGRTKRSDSVTSTSSAVSAYGSSLTALGVKSPEEFDTIRKFARRLASKDRVVKELTGAIQAANDREERMRARLAELETLMGKGGNGAGGGTGDGPLSRTSSAGTVTADQLDALVGDVRRQLEEAKNELSETKRAYGEAVAECEESRRQCAEFRTDLEIAQREVSEVREELAGQGGTRDAELSRVLRELEERKKQLEDARAANQRLEKERARAEKGVKKKEKQLRALLLVAQGLREGLARVKREFEAFRAPLLGDMQRVLELGDSLREVGEKYDTVRKENKRLHNEIIDLKGNIRVFCRVRPLSHKELRDGAFAAATCPGDDVILVKQQQGVKAPSYKFSFDKVYGGNATQEEVFSEVEGIIRSVIDGYNVCIFAYGQTGSGKTHTMSGPSGQLDSKSVGVNYRALDLLFGLRSDRSAEWDFDIGVEMVEIYNETIRDLLMNVTSTNGRDSRDRKKLQMRMKEDGNRSADASRVAVFTPEDVLAVMDSGGRNRATGSTSMNERSSRSHCIVTVRVDGLHKVTGEHVSSSLHLVDLAGSERISKSEATGDRLKEAQHINKSLSALGDVIAALVEKRPHIPYRNSKLTQILQTALGGQSKALMFAHVSPESGSVSETVSTLNFAQRVKQVELGKANQNKGSLAEMKELMMEKERELQEMDARVRQADAAAAEEARVAVQAELAAATDEAVALRRAVQALEQENRALKLRAEQAQKQGPRELDLEPKRAAARPPKLQIPPAEITVGDGERTPTENGRVGSPRAEARPRRRSRDVKLAKSAPNLEVRRKSNGRSSDGETESSSDTGSVPVSPSRKRGEGSSIPLPVGVGVARGTPSGSLSARERVASAQPSAPQHNGSGIRRSSGAGSQDESTSDEEMSARIFAAAAPLGRNGSLGQAVPGSPTGHKPRPVTAGAKPGSAPGLRRRSSDGPEGIIRADPAVSAQKRPVTAAPSGKVARPTPVAGAPVAVRKSVEGAGTASSKPKASTRSAASSNAIALTTAQAKPKSAAAPGKIWA</sequence>
<dbReference type="EMBL" id="DF237038">
    <property type="protein sequence ID" value="GAQ81725.1"/>
    <property type="molecule type" value="Genomic_DNA"/>
</dbReference>
<evidence type="ECO:0000256" key="6">
    <source>
        <dbReference type="ARBA" id="ARBA00023175"/>
    </source>
</evidence>
<dbReference type="Gene3D" id="1.10.418.10">
    <property type="entry name" value="Calponin-like domain"/>
    <property type="match status" value="1"/>
</dbReference>
<protein>
    <submittedName>
        <fullName evidence="12">Kinesin-related protein</fullName>
    </submittedName>
</protein>
<dbReference type="AlphaFoldDB" id="A0A1Y1HSX9"/>
<dbReference type="InterPro" id="IPR036872">
    <property type="entry name" value="CH_dom_sf"/>
</dbReference>
<feature type="compositionally biased region" description="Polar residues" evidence="9">
    <location>
        <begin position="1221"/>
        <end position="1245"/>
    </location>
</feature>
<feature type="compositionally biased region" description="Low complexity" evidence="9">
    <location>
        <begin position="257"/>
        <end position="266"/>
    </location>
</feature>
<dbReference type="InterPro" id="IPR036961">
    <property type="entry name" value="Kinesin_motor_dom_sf"/>
</dbReference>
<dbReference type="InterPro" id="IPR027417">
    <property type="entry name" value="P-loop_NTPase"/>
</dbReference>
<keyword evidence="4 7" id="KW-0067">ATP-binding</keyword>